<dbReference type="Gene3D" id="3.30.450.20">
    <property type="entry name" value="PAS domain"/>
    <property type="match status" value="2"/>
</dbReference>
<comment type="caution">
    <text evidence="12">The sequence shown here is derived from an EMBL/GenBank/DDBJ whole genome shotgun (WGS) entry which is preliminary data.</text>
</comment>
<evidence type="ECO:0000256" key="7">
    <source>
        <dbReference type="ARBA" id="ARBA00023224"/>
    </source>
</evidence>
<dbReference type="Gene3D" id="1.10.287.950">
    <property type="entry name" value="Methyl-accepting chemotaxis protein"/>
    <property type="match status" value="1"/>
</dbReference>
<dbReference type="SMART" id="SM00283">
    <property type="entry name" value="MA"/>
    <property type="match status" value="1"/>
</dbReference>
<dbReference type="CDD" id="cd06225">
    <property type="entry name" value="HAMP"/>
    <property type="match status" value="1"/>
</dbReference>
<dbReference type="AlphaFoldDB" id="A0A2A7MEX6"/>
<dbReference type="Pfam" id="PF02743">
    <property type="entry name" value="dCache_1"/>
    <property type="match status" value="1"/>
</dbReference>
<dbReference type="SMART" id="SM00304">
    <property type="entry name" value="HAMP"/>
    <property type="match status" value="1"/>
</dbReference>
<evidence type="ECO:0000256" key="9">
    <source>
        <dbReference type="PROSITE-ProRule" id="PRU00284"/>
    </source>
</evidence>
<dbReference type="PANTHER" id="PTHR32089">
    <property type="entry name" value="METHYL-ACCEPTING CHEMOTAXIS PROTEIN MCPB"/>
    <property type="match status" value="1"/>
</dbReference>
<name>A0A2A7MEX6_9CLOT</name>
<evidence type="ECO:0000256" key="5">
    <source>
        <dbReference type="ARBA" id="ARBA00022989"/>
    </source>
</evidence>
<evidence type="ECO:0000313" key="12">
    <source>
        <dbReference type="EMBL" id="PEG30110.1"/>
    </source>
</evidence>
<dbReference type="STRING" id="137838.GCA_001458595_01409"/>
<dbReference type="GO" id="GO:0007165">
    <property type="term" value="P:signal transduction"/>
    <property type="evidence" value="ECO:0007669"/>
    <property type="project" value="UniProtKB-KW"/>
</dbReference>
<dbReference type="InterPro" id="IPR029151">
    <property type="entry name" value="Sensor-like_sf"/>
</dbReference>
<comment type="similarity">
    <text evidence="8">Belongs to the methyl-accepting chemotaxis (MCP) protein family.</text>
</comment>
<comment type="subcellular location">
    <subcellularLocation>
        <location evidence="1">Cell membrane</location>
        <topology evidence="1">Multi-pass membrane protein</topology>
    </subcellularLocation>
</comment>
<evidence type="ECO:0000256" key="2">
    <source>
        <dbReference type="ARBA" id="ARBA00022475"/>
    </source>
</evidence>
<evidence type="ECO:0000256" key="3">
    <source>
        <dbReference type="ARBA" id="ARBA00022500"/>
    </source>
</evidence>
<protein>
    <submittedName>
        <fullName evidence="12">Methyl-accepting chemotaxis protein</fullName>
    </submittedName>
</protein>
<evidence type="ECO:0000256" key="4">
    <source>
        <dbReference type="ARBA" id="ARBA00022692"/>
    </source>
</evidence>
<proteinExistence type="inferred from homology"/>
<dbReference type="SUPFAM" id="SSF58104">
    <property type="entry name" value="Methyl-accepting chemotaxis protein (MCP) signaling domain"/>
    <property type="match status" value="1"/>
</dbReference>
<keyword evidence="13" id="KW-1185">Reference proteome</keyword>
<keyword evidence="2" id="KW-1003">Cell membrane</keyword>
<keyword evidence="4" id="KW-0812">Transmembrane</keyword>
<dbReference type="SUPFAM" id="SSF103190">
    <property type="entry name" value="Sensory domain-like"/>
    <property type="match status" value="1"/>
</dbReference>
<dbReference type="Pfam" id="PF00015">
    <property type="entry name" value="MCPsignal"/>
    <property type="match status" value="1"/>
</dbReference>
<feature type="domain" description="HAMP" evidence="11">
    <location>
        <begin position="292"/>
        <end position="344"/>
    </location>
</feature>
<dbReference type="OrthoDB" id="9760371at2"/>
<evidence type="ECO:0000256" key="6">
    <source>
        <dbReference type="ARBA" id="ARBA00023136"/>
    </source>
</evidence>
<dbReference type="Proteomes" id="UP000220840">
    <property type="component" value="Unassembled WGS sequence"/>
</dbReference>
<sequence>MIMKNKQVKISLKQKLLLATLPLTLVLVVGLLIFSYTLNKNSIITYSKEILQAKTDEKTKTIENEVGGKISILESIGQAIEENGYSKNYIESLSGSFGLESGIYLCTLDGEYMDSTGYIPEVDPKTRDWYKEGREHKEKFELGQVYKDVDTGKQIVTASRTLKDGTIICADIFLDELSKEISETKVLDNGKVLLMDKTDNSIIAYENTEYIGNSIQKFNDFSLEEAIKNSSPAEVGEYTVESKDVEGTNWALVSFIQTDILLSDLDKTITRMFSSAILCMIIIGGLQWRLLSTITKPVQNVTNALTDMISGDLTIEVETRSNDELGLMANTLRKYSRSMREKVGTFISTSNTLKQKSKEGNLLVDTLQNEAMTQSQSMSELKETMTQIATSVSDVAESTVSLSESMEECSELGDNINERVSSTIEISNASKIAMNELDQVMRQIKQSTNTLELNINTVIDANKEMKSIIELIKGIAEQTNLLSLNASIESARAGEAGKGFSVVANEIRKLAERSNSAVDDITELINNINNNLNDTSEATRESVECVNSSKDVVTKTLETFEKIINAVEMTGKNSKIIKEKIASCTQIATNIAAISEEQSAGVEEVLATVETLTESANSIAVSSDRLKDDSDDTYAISETLYNSVQDFKVE</sequence>
<keyword evidence="3" id="KW-0145">Chemotaxis</keyword>
<dbReference type="Pfam" id="PF00672">
    <property type="entry name" value="HAMP"/>
    <property type="match status" value="1"/>
</dbReference>
<organism evidence="12 13">
    <name type="scientific">Clostridium neonatale</name>
    <dbReference type="NCBI Taxonomy" id="137838"/>
    <lineage>
        <taxon>Bacteria</taxon>
        <taxon>Bacillati</taxon>
        <taxon>Bacillota</taxon>
        <taxon>Clostridia</taxon>
        <taxon>Eubacteriales</taxon>
        <taxon>Clostridiaceae</taxon>
        <taxon>Clostridium</taxon>
    </lineage>
</organism>
<evidence type="ECO:0000313" key="13">
    <source>
        <dbReference type="Proteomes" id="UP000220840"/>
    </source>
</evidence>
<evidence type="ECO:0000256" key="8">
    <source>
        <dbReference type="ARBA" id="ARBA00029447"/>
    </source>
</evidence>
<accession>A0A2A7MEX6</accession>
<dbReference type="InterPro" id="IPR003660">
    <property type="entry name" value="HAMP_dom"/>
</dbReference>
<keyword evidence="5" id="KW-1133">Transmembrane helix</keyword>
<evidence type="ECO:0000259" key="11">
    <source>
        <dbReference type="PROSITE" id="PS50885"/>
    </source>
</evidence>
<dbReference type="InterPro" id="IPR004089">
    <property type="entry name" value="MCPsignal_dom"/>
</dbReference>
<dbReference type="EMBL" id="PDCJ01000002">
    <property type="protein sequence ID" value="PEG30110.1"/>
    <property type="molecule type" value="Genomic_DNA"/>
</dbReference>
<reference evidence="12 13" key="1">
    <citation type="submission" date="2017-10" db="EMBL/GenBank/DDBJ databases">
        <title>Effective Description of Clostridium neonatale sp. nov. linked to necrotizing enterocolitis in neonates and a clarification of species assignable to the genus Clostridium (Prazmowski 1880) emend. Lawson and Rainey 2016.</title>
        <authorList>
            <person name="Bernard K."/>
            <person name="Burdz T."/>
            <person name="Wiebe D."/>
            <person name="Balcewich B."/>
            <person name="Alfa M."/>
            <person name="Bernier A.-M."/>
        </authorList>
    </citation>
    <scope>NUCLEOTIDE SEQUENCE [LARGE SCALE GENOMIC DNA]</scope>
    <source>
        <strain evidence="12 13">LCDC99A005</strain>
    </source>
</reference>
<dbReference type="PROSITE" id="PS50885">
    <property type="entry name" value="HAMP"/>
    <property type="match status" value="1"/>
</dbReference>
<dbReference type="InterPro" id="IPR033479">
    <property type="entry name" value="dCache_1"/>
</dbReference>
<feature type="domain" description="Methyl-accepting transducer" evidence="10">
    <location>
        <begin position="349"/>
        <end position="613"/>
    </location>
</feature>
<dbReference type="GO" id="GO:0005886">
    <property type="term" value="C:plasma membrane"/>
    <property type="evidence" value="ECO:0007669"/>
    <property type="project" value="UniProtKB-SubCell"/>
</dbReference>
<dbReference type="PROSITE" id="PS50111">
    <property type="entry name" value="CHEMOTAXIS_TRANSDUC_2"/>
    <property type="match status" value="1"/>
</dbReference>
<dbReference type="PANTHER" id="PTHR32089:SF112">
    <property type="entry name" value="LYSOZYME-LIKE PROTEIN-RELATED"/>
    <property type="match status" value="1"/>
</dbReference>
<evidence type="ECO:0000256" key="1">
    <source>
        <dbReference type="ARBA" id="ARBA00004651"/>
    </source>
</evidence>
<gene>
    <name evidence="12" type="ORF">CQ394_15860</name>
</gene>
<keyword evidence="7 9" id="KW-0807">Transducer</keyword>
<dbReference type="GO" id="GO:0006935">
    <property type="term" value="P:chemotaxis"/>
    <property type="evidence" value="ECO:0007669"/>
    <property type="project" value="UniProtKB-KW"/>
</dbReference>
<keyword evidence="6" id="KW-0472">Membrane</keyword>
<evidence type="ECO:0000259" key="10">
    <source>
        <dbReference type="PROSITE" id="PS50111"/>
    </source>
</evidence>
<dbReference type="CDD" id="cd18773">
    <property type="entry name" value="PDC1_HK_sensor"/>
    <property type="match status" value="1"/>
</dbReference>